<comment type="caution">
    <text evidence="8">The sequence shown here is derived from an EMBL/GenBank/DDBJ whole genome shotgun (WGS) entry which is preliminary data.</text>
</comment>
<evidence type="ECO:0000313" key="8">
    <source>
        <dbReference type="EMBL" id="CAG7724821.1"/>
    </source>
</evidence>
<dbReference type="InterPro" id="IPR052329">
    <property type="entry name" value="CIMIP2C"/>
</dbReference>
<keyword evidence="9" id="KW-1185">Reference proteome</keyword>
<organism evidence="8 9">
    <name type="scientific">Allacma fusca</name>
    <dbReference type="NCBI Taxonomy" id="39272"/>
    <lineage>
        <taxon>Eukaryota</taxon>
        <taxon>Metazoa</taxon>
        <taxon>Ecdysozoa</taxon>
        <taxon>Arthropoda</taxon>
        <taxon>Hexapoda</taxon>
        <taxon>Collembola</taxon>
        <taxon>Symphypleona</taxon>
        <taxon>Sminthuridae</taxon>
        <taxon>Allacma</taxon>
    </lineage>
</organism>
<gene>
    <name evidence="8" type="ORF">AFUS01_LOCUS13820</name>
</gene>
<sequence>MACDFPAPCLDFSGVSPGKPPICVLRTGKDVMAFRQGDVISTMKSDFIPPPLMPGYNGHLPCVSKSFGNTYGNETQRYFQAYRNEVLSRTARPKFFFGRLPCCFNPLPDVAMAQRTIHWRNLMDNPNIRSVSMDACRMMEIERFHTQCQAHRDYYLDKSEKVLPVSFFDLGEPWPIRCPADERTFKIKQASDACDTPRFMGPPLRCSCMPCIKHRCLMKPFKPPTLPRLPFRCGEIKARNPLDNDVLLVVYDFTADQKIPVNRDAAAVVEQLLLLLWRSSHRILVRTPIVDLNDENK</sequence>
<dbReference type="AlphaFoldDB" id="A0A8J2JUP3"/>
<dbReference type="PANTHER" id="PTHR34924">
    <property type="entry name" value="UPF0573 PROTEIN C2ORF70"/>
    <property type="match status" value="1"/>
</dbReference>
<evidence type="ECO:0000256" key="3">
    <source>
        <dbReference type="ARBA" id="ARBA00023212"/>
    </source>
</evidence>
<keyword evidence="3" id="KW-0206">Cytoskeleton</keyword>
<protein>
    <recommendedName>
        <fullName evidence="6">Ciliary microtubule inner protein 2C</fullName>
    </recommendedName>
</protein>
<proteinExistence type="inferred from homology"/>
<name>A0A8J2JUP3_9HEXA</name>
<dbReference type="PANTHER" id="PTHR34924:SF1">
    <property type="entry name" value="PROTEIN FAM166C"/>
    <property type="match status" value="1"/>
</dbReference>
<comment type="subcellular location">
    <subcellularLocation>
        <location evidence="1">Cytoplasm</location>
        <location evidence="1">Cytoskeleton</location>
        <location evidence="1">Cilium axoneme</location>
    </subcellularLocation>
</comment>
<dbReference type="GO" id="GO:0005930">
    <property type="term" value="C:axoneme"/>
    <property type="evidence" value="ECO:0007669"/>
    <property type="project" value="UniProtKB-SubCell"/>
</dbReference>
<keyword evidence="4" id="KW-0966">Cell projection</keyword>
<comment type="similarity">
    <text evidence="5">Belongs to the CIMIP2 family.</text>
</comment>
<evidence type="ECO:0000256" key="5">
    <source>
        <dbReference type="ARBA" id="ARBA00035661"/>
    </source>
</evidence>
<feature type="domain" description="Ciliary microtubule inner protein 2A-C-like" evidence="7">
    <location>
        <begin position="49"/>
        <end position="114"/>
    </location>
</feature>
<dbReference type="EMBL" id="CAJVCH010114392">
    <property type="protein sequence ID" value="CAG7724821.1"/>
    <property type="molecule type" value="Genomic_DNA"/>
</dbReference>
<reference evidence="8" key="1">
    <citation type="submission" date="2021-06" db="EMBL/GenBank/DDBJ databases">
        <authorList>
            <person name="Hodson N. C."/>
            <person name="Mongue J. A."/>
            <person name="Jaron S. K."/>
        </authorList>
    </citation>
    <scope>NUCLEOTIDE SEQUENCE</scope>
</reference>
<evidence type="ECO:0000259" key="7">
    <source>
        <dbReference type="Pfam" id="PF10629"/>
    </source>
</evidence>
<evidence type="ECO:0000256" key="2">
    <source>
        <dbReference type="ARBA" id="ARBA00022490"/>
    </source>
</evidence>
<evidence type="ECO:0000256" key="4">
    <source>
        <dbReference type="ARBA" id="ARBA00023273"/>
    </source>
</evidence>
<keyword evidence="2" id="KW-0963">Cytoplasm</keyword>
<evidence type="ECO:0000256" key="1">
    <source>
        <dbReference type="ARBA" id="ARBA00004430"/>
    </source>
</evidence>
<dbReference type="GO" id="GO:0015630">
    <property type="term" value="C:microtubule cytoskeleton"/>
    <property type="evidence" value="ECO:0007669"/>
    <property type="project" value="UniProtKB-ARBA"/>
</dbReference>
<evidence type="ECO:0000256" key="6">
    <source>
        <dbReference type="ARBA" id="ARBA00041160"/>
    </source>
</evidence>
<dbReference type="Pfam" id="PF10629">
    <property type="entry name" value="CMI2B-like"/>
    <property type="match status" value="1"/>
</dbReference>
<dbReference type="OrthoDB" id="8181742at2759"/>
<evidence type="ECO:0000313" key="9">
    <source>
        <dbReference type="Proteomes" id="UP000708208"/>
    </source>
</evidence>
<dbReference type="InterPro" id="IPR018902">
    <property type="entry name" value="CMI2A-C-like_dom"/>
</dbReference>
<dbReference type="Proteomes" id="UP000708208">
    <property type="component" value="Unassembled WGS sequence"/>
</dbReference>
<accession>A0A8J2JUP3</accession>